<dbReference type="GO" id="GO:0051536">
    <property type="term" value="F:iron-sulfur cluster binding"/>
    <property type="evidence" value="ECO:0007669"/>
    <property type="project" value="InterPro"/>
</dbReference>
<dbReference type="AlphaFoldDB" id="A0A1Q9D632"/>
<evidence type="ECO:0000256" key="1">
    <source>
        <dbReference type="SAM" id="Coils"/>
    </source>
</evidence>
<dbReference type="InterPro" id="IPR001041">
    <property type="entry name" value="2Fe-2S_ferredoxin-type"/>
</dbReference>
<name>A0A1Q9D632_SYMMI</name>
<feature type="coiled-coil region" evidence="1">
    <location>
        <begin position="634"/>
        <end position="661"/>
    </location>
</feature>
<keyword evidence="2" id="KW-0812">Transmembrane</keyword>
<reference evidence="3 4" key="1">
    <citation type="submission" date="2016-02" db="EMBL/GenBank/DDBJ databases">
        <title>Genome analysis of coral dinoflagellate symbionts highlights evolutionary adaptations to a symbiotic lifestyle.</title>
        <authorList>
            <person name="Aranda M."/>
            <person name="Li Y."/>
            <person name="Liew Y.J."/>
            <person name="Baumgarten S."/>
            <person name="Simakov O."/>
            <person name="Wilson M."/>
            <person name="Piel J."/>
            <person name="Ashoor H."/>
            <person name="Bougouffa S."/>
            <person name="Bajic V.B."/>
            <person name="Ryu T."/>
            <person name="Ravasi T."/>
            <person name="Bayer T."/>
            <person name="Micklem G."/>
            <person name="Kim H."/>
            <person name="Bhak J."/>
            <person name="Lajeunesse T.C."/>
            <person name="Voolstra C.R."/>
        </authorList>
    </citation>
    <scope>NUCLEOTIDE SEQUENCE [LARGE SCALE GENOMIC DNA]</scope>
    <source>
        <strain evidence="3 4">CCMP2467</strain>
    </source>
</reference>
<organism evidence="3 4">
    <name type="scientific">Symbiodinium microadriaticum</name>
    <name type="common">Dinoflagellate</name>
    <name type="synonym">Zooxanthella microadriatica</name>
    <dbReference type="NCBI Taxonomy" id="2951"/>
    <lineage>
        <taxon>Eukaryota</taxon>
        <taxon>Sar</taxon>
        <taxon>Alveolata</taxon>
        <taxon>Dinophyceae</taxon>
        <taxon>Suessiales</taxon>
        <taxon>Symbiodiniaceae</taxon>
        <taxon>Symbiodinium</taxon>
    </lineage>
</organism>
<evidence type="ECO:0000313" key="4">
    <source>
        <dbReference type="Proteomes" id="UP000186817"/>
    </source>
</evidence>
<keyword evidence="2" id="KW-0472">Membrane</keyword>
<evidence type="ECO:0000256" key="2">
    <source>
        <dbReference type="SAM" id="Phobius"/>
    </source>
</evidence>
<dbReference type="OrthoDB" id="10333686at2759"/>
<keyword evidence="2" id="KW-1133">Transmembrane helix</keyword>
<feature type="transmembrane region" description="Helical" evidence="2">
    <location>
        <begin position="97"/>
        <end position="118"/>
    </location>
</feature>
<dbReference type="EMBL" id="LSRX01000699">
    <property type="protein sequence ID" value="OLP90669.1"/>
    <property type="molecule type" value="Genomic_DNA"/>
</dbReference>
<comment type="caution">
    <text evidence="3">The sequence shown here is derived from an EMBL/GenBank/DDBJ whole genome shotgun (WGS) entry which is preliminary data.</text>
</comment>
<sequence length="1017" mass="112391">MNTSMPQGVYFWVSSEAFVPALGMTLWSFSDLISCAQALRAKARRRRQQRRRKELNIELALPVHMKKNLSPDELRVQLQEFDPSKVKSRVMIVERRYAVFVGLAWMLFGLAVLVWTLVGSEDEPCSICTETPQSGFRLCRLGVGQECAFAHHSSEVIASIVLIGVGVAERCSLRNAVFEQLHLAPRLLGQDPVKMRPACFRLLPIERAMPQVAIFCGSANTVLGADLMLQQDEEHRLGVANWQVFTSARIKQKVMLSILLAAQRVSFKLSWDDFRQILHLMPFDARHCAKGASVVPAWTAGIVRRILCEAERCHVCLVHGSCSFPSPSACASELYFVALWLPGSGCFAPFFTRHCRGGSVFMGQVQGSHDVLVESLLQLPPQWLQLIRQALDQVERAQGSSWSWAAPPSEANVDTRHWGQATDAGHCLDKLKMESLDDFVNMRLRTLGYDFALQRTVQSKRSPAKVVAAAVGEERALIGPRSHLQSRVLPTSVGTCHGAVEWRSLIDHDAETLRRFREAKDITLGEVHDGLASGPFTKSQLDHIFGQCKDNKDSLSDDLRNSPLLVYTGASSESEPAEMDCQGLAWDVLLFGDNQSVCAGVAKELHETYLVFLYRSMVLSIYATCLYRPRSKSAEAIAEEEAKAKKNYQALAARLKKTEDLEAQVQSMLEDHFEKPSCAKQMRECYYASPLGYVQYAVDSFAWFMDGKQVLAALALTLQAVPTGKVAICRRPAQPLRGLAWSSARTRGVTRNPLRGLAWSSARTRGKVATCRRDAQPVTWIGVVERANARSCDRRWADLDSEAEDVPLDHYDREEAMQDEGGLALACRICPIALDNYDLQRLASKDEEVSTVSPTGDECVGDEATERDEAVEDRQEIPKDAPGLACCTRSREETAGAVLVAAACCVAVLRSIWAPSQQTFVAPQQSVHMGCQALSGGALASGNVPAIVNTVPARPGVPAHFKVTLECPEDVYILDQAEEVLEGEIDQSDQAFLDDDQMGVTYATSDVTIKTHCEDEL</sequence>
<dbReference type="Proteomes" id="UP000186817">
    <property type="component" value="Unassembled WGS sequence"/>
</dbReference>
<proteinExistence type="predicted"/>
<dbReference type="CDD" id="cd00207">
    <property type="entry name" value="fer2"/>
    <property type="match status" value="1"/>
</dbReference>
<keyword evidence="4" id="KW-1185">Reference proteome</keyword>
<evidence type="ECO:0000313" key="3">
    <source>
        <dbReference type="EMBL" id="OLP90669.1"/>
    </source>
</evidence>
<keyword evidence="1" id="KW-0175">Coiled coil</keyword>
<feature type="transmembrane region" description="Helical" evidence="2">
    <location>
        <begin position="20"/>
        <end position="41"/>
    </location>
</feature>
<gene>
    <name evidence="3" type="primary">Ferredoxin</name>
    <name evidence="3" type="ORF">AK812_SmicGene27727</name>
</gene>
<accession>A0A1Q9D632</accession>
<protein>
    <submittedName>
        <fullName evidence="3">Ferredoxin</fullName>
    </submittedName>
</protein>